<dbReference type="GO" id="GO:0005634">
    <property type="term" value="C:nucleus"/>
    <property type="evidence" value="ECO:0007669"/>
    <property type="project" value="UniProtKB-SubCell"/>
</dbReference>
<accession>A0A8K0JJU4</accession>
<comment type="caution">
    <text evidence="8">The sequence shown here is derived from an EMBL/GenBank/DDBJ whole genome shotgun (WGS) entry which is preliminary data.</text>
</comment>
<evidence type="ECO:0000313" key="9">
    <source>
        <dbReference type="Proteomes" id="UP000812966"/>
    </source>
</evidence>
<dbReference type="GO" id="GO:0043565">
    <property type="term" value="F:sequence-specific DNA binding"/>
    <property type="evidence" value="ECO:0007669"/>
    <property type="project" value="InterPro"/>
</dbReference>
<dbReference type="SMART" id="SM00415">
    <property type="entry name" value="HSF"/>
    <property type="match status" value="1"/>
</dbReference>
<dbReference type="Proteomes" id="UP000812966">
    <property type="component" value="Unassembled WGS sequence"/>
</dbReference>
<evidence type="ECO:0000256" key="6">
    <source>
        <dbReference type="SAM" id="MobiDB-lite"/>
    </source>
</evidence>
<reference evidence="8" key="1">
    <citation type="submission" date="2020-04" db="EMBL/GenBank/DDBJ databases">
        <title>Analysis of mating type loci in Filobasidium floriforme.</title>
        <authorList>
            <person name="Nowrousian M."/>
        </authorList>
    </citation>
    <scope>NUCLEOTIDE SEQUENCE</scope>
    <source>
        <strain evidence="8">CBS 6242</strain>
    </source>
</reference>
<protein>
    <recommendedName>
        <fullName evidence="7">HSF-type DNA-binding domain-containing protein</fullName>
    </recommendedName>
</protein>
<evidence type="ECO:0000256" key="1">
    <source>
        <dbReference type="ARBA" id="ARBA00004123"/>
    </source>
</evidence>
<dbReference type="Gene3D" id="1.10.10.10">
    <property type="entry name" value="Winged helix-like DNA-binding domain superfamily/Winged helix DNA-binding domain"/>
    <property type="match status" value="1"/>
</dbReference>
<dbReference type="PANTHER" id="PTHR10015">
    <property type="entry name" value="HEAT SHOCK TRANSCRIPTION FACTOR"/>
    <property type="match status" value="1"/>
</dbReference>
<dbReference type="GO" id="GO:0003700">
    <property type="term" value="F:DNA-binding transcription factor activity"/>
    <property type="evidence" value="ECO:0007669"/>
    <property type="project" value="InterPro"/>
</dbReference>
<evidence type="ECO:0000313" key="8">
    <source>
        <dbReference type="EMBL" id="KAG7531589.1"/>
    </source>
</evidence>
<dbReference type="Pfam" id="PF00447">
    <property type="entry name" value="HSF_DNA-bind"/>
    <property type="match status" value="1"/>
</dbReference>
<comment type="similarity">
    <text evidence="2 5">Belongs to the HSF family.</text>
</comment>
<sequence length="348" mass="39423">MSHSPFTPRLSSDSPSHETNTQRPANFLAKLYAALHDDHNAKQAMYWSSDGNQLVVADPKLLETSVLPVHYKHCKFTSFCRQLNIYGFARVYPGRHFEDARGNMLTNASVWAHPTLHRDSTMEELMAVKRRAPPRLFRNRRQTNERSPSQRPVETQWRRRQPFQSGRASAFLPALDLELPRTSPAFQHESFWSGKREMRGNGQAMHPQTDDGATRPCFLSESAQWANLPDHTDERGQASAIGAVSAMPLHYIIAPEIRPLQVPSPGPKPLPSPSVFEQWNPETSANIPHHLPYAVKVPHATSDSCSAMLHQQPYYSAQDLVNPLGQRIATLRPSYLHSDRQVYQDVEL</sequence>
<comment type="subcellular location">
    <subcellularLocation>
        <location evidence="1">Nucleus</location>
    </subcellularLocation>
</comment>
<keyword evidence="4" id="KW-0539">Nucleus</keyword>
<dbReference type="AlphaFoldDB" id="A0A8K0JJU4"/>
<dbReference type="InterPro" id="IPR036388">
    <property type="entry name" value="WH-like_DNA-bd_sf"/>
</dbReference>
<evidence type="ECO:0000256" key="2">
    <source>
        <dbReference type="ARBA" id="ARBA00006403"/>
    </source>
</evidence>
<proteinExistence type="inferred from homology"/>
<dbReference type="SUPFAM" id="SSF46785">
    <property type="entry name" value="Winged helix' DNA-binding domain"/>
    <property type="match status" value="1"/>
</dbReference>
<organism evidence="8 9">
    <name type="scientific">Filobasidium floriforme</name>
    <dbReference type="NCBI Taxonomy" id="5210"/>
    <lineage>
        <taxon>Eukaryota</taxon>
        <taxon>Fungi</taxon>
        <taxon>Dikarya</taxon>
        <taxon>Basidiomycota</taxon>
        <taxon>Agaricomycotina</taxon>
        <taxon>Tremellomycetes</taxon>
        <taxon>Filobasidiales</taxon>
        <taxon>Filobasidiaceae</taxon>
        <taxon>Filobasidium</taxon>
    </lineage>
</organism>
<dbReference type="PANTHER" id="PTHR10015:SF427">
    <property type="entry name" value="HEAT SHOCK FACTOR PROTEIN"/>
    <property type="match status" value="1"/>
</dbReference>
<dbReference type="PRINTS" id="PR00056">
    <property type="entry name" value="HSFDOMAIN"/>
</dbReference>
<evidence type="ECO:0000256" key="5">
    <source>
        <dbReference type="RuleBase" id="RU004020"/>
    </source>
</evidence>
<feature type="region of interest" description="Disordered" evidence="6">
    <location>
        <begin position="134"/>
        <end position="162"/>
    </location>
</feature>
<dbReference type="InterPro" id="IPR036390">
    <property type="entry name" value="WH_DNA-bd_sf"/>
</dbReference>
<dbReference type="EMBL" id="JABELV010000087">
    <property type="protein sequence ID" value="KAG7531589.1"/>
    <property type="molecule type" value="Genomic_DNA"/>
</dbReference>
<evidence type="ECO:0000256" key="4">
    <source>
        <dbReference type="ARBA" id="ARBA00023242"/>
    </source>
</evidence>
<name>A0A8K0JJU4_9TREE</name>
<gene>
    <name evidence="8" type="ORF">FFLO_04248</name>
</gene>
<evidence type="ECO:0000259" key="7">
    <source>
        <dbReference type="SMART" id="SM00415"/>
    </source>
</evidence>
<keyword evidence="9" id="KW-1185">Reference proteome</keyword>
<dbReference type="InterPro" id="IPR000232">
    <property type="entry name" value="HSF_DNA-bd"/>
</dbReference>
<evidence type="ECO:0000256" key="3">
    <source>
        <dbReference type="ARBA" id="ARBA00023125"/>
    </source>
</evidence>
<keyword evidence="3" id="KW-0238">DNA-binding</keyword>
<feature type="domain" description="HSF-type DNA-binding" evidence="7">
    <location>
        <begin position="23"/>
        <end position="131"/>
    </location>
</feature>
<feature type="region of interest" description="Disordered" evidence="6">
    <location>
        <begin position="1"/>
        <end position="21"/>
    </location>
</feature>